<reference evidence="3" key="1">
    <citation type="submission" date="2021-06" db="EMBL/GenBank/DDBJ databases">
        <title>Parelaphostrongylus tenuis whole genome reference sequence.</title>
        <authorList>
            <person name="Garwood T.J."/>
            <person name="Larsen P.A."/>
            <person name="Fountain-Jones N.M."/>
            <person name="Garbe J.R."/>
            <person name="Macchietto M.G."/>
            <person name="Kania S.A."/>
            <person name="Gerhold R.W."/>
            <person name="Richards J.E."/>
            <person name="Wolf T.M."/>
        </authorList>
    </citation>
    <scope>NUCLEOTIDE SEQUENCE</scope>
    <source>
        <strain evidence="3">MNPRO001-30</strain>
        <tissue evidence="3">Meninges</tissue>
    </source>
</reference>
<proteinExistence type="predicted"/>
<dbReference type="Pfam" id="PF00188">
    <property type="entry name" value="CAP"/>
    <property type="match status" value="1"/>
</dbReference>
<name>A0AAD5MXC6_PARTN</name>
<evidence type="ECO:0000259" key="2">
    <source>
        <dbReference type="Pfam" id="PF00188"/>
    </source>
</evidence>
<dbReference type="InterPro" id="IPR035940">
    <property type="entry name" value="CAP_sf"/>
</dbReference>
<keyword evidence="4" id="KW-1185">Reference proteome</keyword>
<comment type="caution">
    <text evidence="3">The sequence shown here is derived from an EMBL/GenBank/DDBJ whole genome shotgun (WGS) entry which is preliminary data.</text>
</comment>
<protein>
    <recommendedName>
        <fullName evidence="2">SCP domain-containing protein</fullName>
    </recommendedName>
</protein>
<dbReference type="InterPro" id="IPR014044">
    <property type="entry name" value="CAP_dom"/>
</dbReference>
<sequence length="154" mass="17160">MNSFLFAVVLVAGCKLSRSEESKCAREELYDYPDYADNADYGGNTDEKEQCDNNTNMTSILRVSIRVEHNRLRIHLANGTHKNGNGDSAGNFPQASDMSLVAYDCGLEKLAFDISQLCHNESHPNFTNVGSNIAVYSGNVNNFKSNINDLIMRW</sequence>
<dbReference type="AlphaFoldDB" id="A0AAD5MXC6"/>
<dbReference type="CDD" id="cd05380">
    <property type="entry name" value="CAP_euk"/>
    <property type="match status" value="1"/>
</dbReference>
<organism evidence="3 4">
    <name type="scientific">Parelaphostrongylus tenuis</name>
    <name type="common">Meningeal worm</name>
    <dbReference type="NCBI Taxonomy" id="148309"/>
    <lineage>
        <taxon>Eukaryota</taxon>
        <taxon>Metazoa</taxon>
        <taxon>Ecdysozoa</taxon>
        <taxon>Nematoda</taxon>
        <taxon>Chromadorea</taxon>
        <taxon>Rhabditida</taxon>
        <taxon>Rhabditina</taxon>
        <taxon>Rhabditomorpha</taxon>
        <taxon>Strongyloidea</taxon>
        <taxon>Metastrongylidae</taxon>
        <taxon>Parelaphostrongylus</taxon>
    </lineage>
</organism>
<accession>A0AAD5MXC6</accession>
<feature type="chain" id="PRO_5042296755" description="SCP domain-containing protein" evidence="1">
    <location>
        <begin position="20"/>
        <end position="154"/>
    </location>
</feature>
<gene>
    <name evidence="3" type="ORF">KIN20_012748</name>
</gene>
<feature type="domain" description="SCP" evidence="2">
    <location>
        <begin position="68"/>
        <end position="154"/>
    </location>
</feature>
<keyword evidence="1" id="KW-0732">Signal</keyword>
<feature type="signal peptide" evidence="1">
    <location>
        <begin position="1"/>
        <end position="19"/>
    </location>
</feature>
<evidence type="ECO:0000256" key="1">
    <source>
        <dbReference type="SAM" id="SignalP"/>
    </source>
</evidence>
<dbReference type="Gene3D" id="3.40.33.10">
    <property type="entry name" value="CAP"/>
    <property type="match status" value="1"/>
</dbReference>
<dbReference type="EMBL" id="JAHQIW010002467">
    <property type="protein sequence ID" value="KAJ1355369.1"/>
    <property type="molecule type" value="Genomic_DNA"/>
</dbReference>
<dbReference type="Proteomes" id="UP001196413">
    <property type="component" value="Unassembled WGS sequence"/>
</dbReference>
<evidence type="ECO:0000313" key="4">
    <source>
        <dbReference type="Proteomes" id="UP001196413"/>
    </source>
</evidence>
<evidence type="ECO:0000313" key="3">
    <source>
        <dbReference type="EMBL" id="KAJ1355369.1"/>
    </source>
</evidence>
<dbReference type="SUPFAM" id="SSF55797">
    <property type="entry name" value="PR-1-like"/>
    <property type="match status" value="1"/>
</dbReference>